<reference evidence="8 9" key="1">
    <citation type="submission" date="2017-06" db="EMBL/GenBank/DDBJ databases">
        <title>Cultured bacterium strain Saccharothrix yanglingensis Hhs.015.</title>
        <authorList>
            <person name="Xia Y."/>
        </authorList>
    </citation>
    <scope>NUCLEOTIDE SEQUENCE [LARGE SCALE GENOMIC DNA]</scope>
    <source>
        <strain evidence="8 9">Hhs.015</strain>
    </source>
</reference>
<evidence type="ECO:0000256" key="2">
    <source>
        <dbReference type="ARBA" id="ARBA00022840"/>
    </source>
</evidence>
<comment type="subunit">
    <text evidence="6">Homotetramer.</text>
</comment>
<keyword evidence="2 6" id="KW-0067">ATP-binding</keyword>
<proteinExistence type="inferred from homology"/>
<comment type="caution">
    <text evidence="8">The sequence shown here is derived from an EMBL/GenBank/DDBJ whole genome shotgun (WGS) entry which is preliminary data.</text>
</comment>
<evidence type="ECO:0000256" key="4">
    <source>
        <dbReference type="ARBA" id="ARBA00023027"/>
    </source>
</evidence>
<dbReference type="EMBL" id="NSDM01000020">
    <property type="protein sequence ID" value="MDQ2588620.1"/>
    <property type="molecule type" value="Genomic_DNA"/>
</dbReference>
<keyword evidence="5 6" id="KW-0456">Lyase</keyword>
<evidence type="ECO:0000256" key="6">
    <source>
        <dbReference type="HAMAP-Rule" id="MF_01965"/>
    </source>
</evidence>
<gene>
    <name evidence="6" type="primary">nnrD</name>
    <name evidence="8" type="ORF">CKY47_32630</name>
</gene>
<comment type="caution">
    <text evidence="6">Lacks conserved residue(s) required for the propagation of feature annotation.</text>
</comment>
<dbReference type="HAMAP" id="MF_01965">
    <property type="entry name" value="NADHX_dehydratase"/>
    <property type="match status" value="1"/>
</dbReference>
<comment type="similarity">
    <text evidence="6">Belongs to the NnrD/CARKD family.</text>
</comment>
<evidence type="ECO:0000256" key="3">
    <source>
        <dbReference type="ARBA" id="ARBA00022857"/>
    </source>
</evidence>
<accession>A0ABU0X920</accession>
<evidence type="ECO:0000313" key="8">
    <source>
        <dbReference type="EMBL" id="MDQ2588620.1"/>
    </source>
</evidence>
<dbReference type="RefSeq" id="WP_306750274.1">
    <property type="nucleotide sequence ID" value="NZ_NSDM01000020.1"/>
</dbReference>
<dbReference type="SUPFAM" id="SSF53613">
    <property type="entry name" value="Ribokinase-like"/>
    <property type="match status" value="1"/>
</dbReference>
<evidence type="ECO:0000313" key="9">
    <source>
        <dbReference type="Proteomes" id="UP001225605"/>
    </source>
</evidence>
<name>A0ABU0X920_9PSEU</name>
<dbReference type="InterPro" id="IPR029056">
    <property type="entry name" value="Ribokinase-like"/>
</dbReference>
<feature type="binding site" evidence="6">
    <location>
        <position position="111"/>
    </location>
    <ligand>
        <name>(6S)-NADPHX</name>
        <dbReference type="ChEBI" id="CHEBI:64076"/>
    </ligand>
</feature>
<dbReference type="EC" id="4.2.1.136" evidence="6"/>
<protein>
    <recommendedName>
        <fullName evidence="6">ADP-dependent (S)-NAD(P)H-hydrate dehydratase</fullName>
        <ecNumber evidence="6">4.2.1.136</ecNumber>
    </recommendedName>
    <alternativeName>
        <fullName evidence="6">ADP-dependent NAD(P)HX dehydratase</fullName>
    </alternativeName>
</protein>
<dbReference type="Pfam" id="PF01256">
    <property type="entry name" value="Carb_kinase"/>
    <property type="match status" value="1"/>
</dbReference>
<organism evidence="8 9">
    <name type="scientific">Saccharothrix yanglingensis</name>
    <dbReference type="NCBI Taxonomy" id="659496"/>
    <lineage>
        <taxon>Bacteria</taxon>
        <taxon>Bacillati</taxon>
        <taxon>Actinomycetota</taxon>
        <taxon>Actinomycetes</taxon>
        <taxon>Pseudonocardiales</taxon>
        <taxon>Pseudonocardiaceae</taxon>
        <taxon>Saccharothrix</taxon>
    </lineage>
</organism>
<dbReference type="PANTHER" id="PTHR12592">
    <property type="entry name" value="ATP-DEPENDENT (S)-NAD(P)H-HYDRATE DEHYDRATASE FAMILY MEMBER"/>
    <property type="match status" value="1"/>
</dbReference>
<dbReference type="PANTHER" id="PTHR12592:SF0">
    <property type="entry name" value="ATP-DEPENDENT (S)-NAD(P)H-HYDRATE DEHYDRATASE"/>
    <property type="match status" value="1"/>
</dbReference>
<dbReference type="NCBIfam" id="TIGR00196">
    <property type="entry name" value="yjeF_cterm"/>
    <property type="match status" value="1"/>
</dbReference>
<evidence type="ECO:0000256" key="1">
    <source>
        <dbReference type="ARBA" id="ARBA00022741"/>
    </source>
</evidence>
<comment type="cofactor">
    <cofactor evidence="6">
        <name>Mg(2+)</name>
        <dbReference type="ChEBI" id="CHEBI:18420"/>
    </cofactor>
</comment>
<comment type="catalytic activity">
    <reaction evidence="6">
        <text>(6S)-NADHX + ADP = AMP + phosphate + NADH + H(+)</text>
        <dbReference type="Rhea" id="RHEA:32223"/>
        <dbReference type="ChEBI" id="CHEBI:15378"/>
        <dbReference type="ChEBI" id="CHEBI:43474"/>
        <dbReference type="ChEBI" id="CHEBI:57945"/>
        <dbReference type="ChEBI" id="CHEBI:64074"/>
        <dbReference type="ChEBI" id="CHEBI:456215"/>
        <dbReference type="ChEBI" id="CHEBI:456216"/>
        <dbReference type="EC" id="4.2.1.136"/>
    </reaction>
</comment>
<feature type="binding site" evidence="6">
    <location>
        <position position="223"/>
    </location>
    <ligand>
        <name>(6S)-NADPHX</name>
        <dbReference type="ChEBI" id="CHEBI:64076"/>
    </ligand>
</feature>
<evidence type="ECO:0000259" key="7">
    <source>
        <dbReference type="PROSITE" id="PS51383"/>
    </source>
</evidence>
<keyword evidence="1 6" id="KW-0547">Nucleotide-binding</keyword>
<keyword evidence="9" id="KW-1185">Reference proteome</keyword>
<comment type="function">
    <text evidence="6">Catalyzes the dehydration of the S-form of NAD(P)HX at the expense of ADP, which is converted to AMP. Together with NAD(P)HX epimerase, which catalyzes the epimerization of the S- and R-forms, the enzyme allows the repair of both epimers of NAD(P)HX, a damaged form of NAD(P)H that is a result of enzymatic or heat-dependent hydration.</text>
</comment>
<feature type="domain" description="YjeF C-terminal" evidence="7">
    <location>
        <begin position="5"/>
        <end position="282"/>
    </location>
</feature>
<keyword evidence="4 6" id="KW-0520">NAD</keyword>
<keyword evidence="3 6" id="KW-0521">NADP</keyword>
<dbReference type="InterPro" id="IPR000631">
    <property type="entry name" value="CARKD"/>
</dbReference>
<comment type="catalytic activity">
    <reaction evidence="6">
        <text>(6S)-NADPHX + ADP = AMP + phosphate + NADPH + H(+)</text>
        <dbReference type="Rhea" id="RHEA:32235"/>
        <dbReference type="ChEBI" id="CHEBI:15378"/>
        <dbReference type="ChEBI" id="CHEBI:43474"/>
        <dbReference type="ChEBI" id="CHEBI:57783"/>
        <dbReference type="ChEBI" id="CHEBI:64076"/>
        <dbReference type="ChEBI" id="CHEBI:456215"/>
        <dbReference type="ChEBI" id="CHEBI:456216"/>
        <dbReference type="EC" id="4.2.1.136"/>
    </reaction>
</comment>
<dbReference type="PROSITE" id="PS51383">
    <property type="entry name" value="YJEF_C_3"/>
    <property type="match status" value="1"/>
</dbReference>
<sequence length="285" mass="29209">MPPPDRPEPITSALLREWLPDREDHGTVLVVGGSRRVPGAVLLSGIAALRTGAGTLQLATADRHASGLGLAVPEAMVVGLPETGSGAVSREAADVLGDLVGDAASLVVGPGLVDPDETAALLERLLPATRGPVVLDAFALGALGTHPELGDPVRGRMVLTPNTVEAKYLLGGEDVDDHVKAAVAIADRHDAVVNLMGVVAAPDGRVWQDATGHVGLGTSGSGDVLAGLVGGLLARDDDLARATCWAGHVHAMAGQRLVPRTGLTGMLARELLDEVPHVLVELRSR</sequence>
<feature type="binding site" evidence="6">
    <location>
        <position position="40"/>
    </location>
    <ligand>
        <name>(6S)-NADPHX</name>
        <dbReference type="ChEBI" id="CHEBI:64076"/>
    </ligand>
</feature>
<dbReference type="Proteomes" id="UP001225605">
    <property type="component" value="Unassembled WGS sequence"/>
</dbReference>
<dbReference type="Gene3D" id="3.40.1190.20">
    <property type="match status" value="1"/>
</dbReference>
<feature type="binding site" evidence="6">
    <location>
        <position position="222"/>
    </location>
    <ligand>
        <name>AMP</name>
        <dbReference type="ChEBI" id="CHEBI:456215"/>
    </ligand>
</feature>
<evidence type="ECO:0000256" key="5">
    <source>
        <dbReference type="ARBA" id="ARBA00023239"/>
    </source>
</evidence>
<dbReference type="CDD" id="cd01171">
    <property type="entry name" value="YXKO-related"/>
    <property type="match status" value="1"/>
</dbReference>